<dbReference type="SUPFAM" id="SSF56935">
    <property type="entry name" value="Porins"/>
    <property type="match status" value="1"/>
</dbReference>
<evidence type="ECO:0000256" key="10">
    <source>
        <dbReference type="SAM" id="MobiDB-lite"/>
    </source>
</evidence>
<keyword evidence="6 8" id="KW-0472">Membrane</keyword>
<gene>
    <name evidence="13" type="ORF">SAMN05192570_3131</name>
</gene>
<dbReference type="InterPro" id="IPR000531">
    <property type="entry name" value="Beta-barrel_TonB"/>
</dbReference>
<accession>A0A1I6TCT4</accession>
<keyword evidence="2 8" id="KW-0813">Transport</keyword>
<feature type="domain" description="TonB-dependent receptor-like beta-barrel" evidence="11">
    <location>
        <begin position="352"/>
        <end position="845"/>
    </location>
</feature>
<dbReference type="PROSITE" id="PS52016">
    <property type="entry name" value="TONB_DEPENDENT_REC_3"/>
    <property type="match status" value="1"/>
</dbReference>
<keyword evidence="3 8" id="KW-1134">Transmembrane beta strand</keyword>
<evidence type="ECO:0000259" key="11">
    <source>
        <dbReference type="Pfam" id="PF00593"/>
    </source>
</evidence>
<dbReference type="AlphaFoldDB" id="A0A1I6TCT4"/>
<dbReference type="InterPro" id="IPR037066">
    <property type="entry name" value="Plug_dom_sf"/>
</dbReference>
<dbReference type="Pfam" id="PF07715">
    <property type="entry name" value="Plug"/>
    <property type="match status" value="1"/>
</dbReference>
<keyword evidence="14" id="KW-1185">Reference proteome</keyword>
<evidence type="ECO:0000256" key="3">
    <source>
        <dbReference type="ARBA" id="ARBA00022452"/>
    </source>
</evidence>
<evidence type="ECO:0000256" key="7">
    <source>
        <dbReference type="ARBA" id="ARBA00023237"/>
    </source>
</evidence>
<evidence type="ECO:0000313" key="14">
    <source>
        <dbReference type="Proteomes" id="UP000198788"/>
    </source>
</evidence>
<evidence type="ECO:0000256" key="1">
    <source>
        <dbReference type="ARBA" id="ARBA00004571"/>
    </source>
</evidence>
<evidence type="ECO:0000259" key="12">
    <source>
        <dbReference type="Pfam" id="PF07715"/>
    </source>
</evidence>
<dbReference type="PANTHER" id="PTHR47234">
    <property type="match status" value="1"/>
</dbReference>
<name>A0A1I6TCT4_9CAUL</name>
<evidence type="ECO:0000256" key="8">
    <source>
        <dbReference type="PROSITE-ProRule" id="PRU01360"/>
    </source>
</evidence>
<dbReference type="GO" id="GO:0009279">
    <property type="term" value="C:cell outer membrane"/>
    <property type="evidence" value="ECO:0007669"/>
    <property type="project" value="UniProtKB-SubCell"/>
</dbReference>
<feature type="region of interest" description="Disordered" evidence="10">
    <location>
        <begin position="80"/>
        <end position="100"/>
    </location>
</feature>
<dbReference type="Pfam" id="PF00593">
    <property type="entry name" value="TonB_dep_Rec_b-barrel"/>
    <property type="match status" value="1"/>
</dbReference>
<keyword evidence="5 9" id="KW-0798">TonB box</keyword>
<evidence type="ECO:0000256" key="9">
    <source>
        <dbReference type="RuleBase" id="RU003357"/>
    </source>
</evidence>
<dbReference type="Proteomes" id="UP000198788">
    <property type="component" value="Unassembled WGS sequence"/>
</dbReference>
<dbReference type="InterPro" id="IPR039426">
    <property type="entry name" value="TonB-dep_rcpt-like"/>
</dbReference>
<protein>
    <submittedName>
        <fullName evidence="13">Iron complex outermembrane recepter protein</fullName>
    </submittedName>
</protein>
<evidence type="ECO:0000256" key="2">
    <source>
        <dbReference type="ARBA" id="ARBA00022448"/>
    </source>
</evidence>
<dbReference type="Gene3D" id="2.170.130.10">
    <property type="entry name" value="TonB-dependent receptor, plug domain"/>
    <property type="match status" value="1"/>
</dbReference>
<organism evidence="13 14">
    <name type="scientific">Brevundimonas viscosa</name>
    <dbReference type="NCBI Taxonomy" id="871741"/>
    <lineage>
        <taxon>Bacteria</taxon>
        <taxon>Pseudomonadati</taxon>
        <taxon>Pseudomonadota</taxon>
        <taxon>Alphaproteobacteria</taxon>
        <taxon>Caulobacterales</taxon>
        <taxon>Caulobacteraceae</taxon>
        <taxon>Brevundimonas</taxon>
    </lineage>
</organism>
<evidence type="ECO:0000256" key="6">
    <source>
        <dbReference type="ARBA" id="ARBA00023136"/>
    </source>
</evidence>
<dbReference type="PANTHER" id="PTHR47234:SF2">
    <property type="entry name" value="TONB-DEPENDENT RECEPTOR"/>
    <property type="match status" value="1"/>
</dbReference>
<dbReference type="STRING" id="871741.SAMN05192570_3131"/>
<keyword evidence="7 8" id="KW-0998">Cell outer membrane</keyword>
<evidence type="ECO:0000256" key="4">
    <source>
        <dbReference type="ARBA" id="ARBA00022692"/>
    </source>
</evidence>
<dbReference type="EMBL" id="FOZV01000009">
    <property type="protein sequence ID" value="SFS86985.1"/>
    <property type="molecule type" value="Genomic_DNA"/>
</dbReference>
<keyword evidence="4 8" id="KW-0812">Transmembrane</keyword>
<evidence type="ECO:0000256" key="5">
    <source>
        <dbReference type="ARBA" id="ARBA00023077"/>
    </source>
</evidence>
<sequence>MRTPSPTTMLLPLALCGGIIAGGEARAQVADDAAARLGEVVVTGSLIPRPNAAAPVETLGRAELERRAVLDASALPSLTPANSGSEWQVDQLGQPQTSGTSQFNLRNLGLGSTLVLVDGRRSAVSAVAATDGSTFVDVGTLVPLIALERIDILKDGASATYGSDAVAGVVNLITRRRVDGIEARVRHAAADGTGETALEAVGGGRWLGGDLVLAGAVFHRASLGSDDRAFTQAATYGYAPWAAVTSFGQPGSYFRPSTGGFAPDPDCDDPAFGKAFRASASDPFCRLDYSDFFDLAAGEDRGQAWASWRGALTPTVDLRLQAGWARTETTVRQSPSLPILAGSPVVPASHPDNPFGEDVGFRGRLLGAEAGASTADFAYDARRAAAELDGGWGGGWRWNVAAAVSRQTVAYDKPDVIGSAFANALRGLGGRDCDPATGQPGQGGCLYFNPFGSAQLGTGTPNPAALIEDLTGSTGLRGASSLATLDGLVAGPAAEGRWGALDVAVGAQARRSAFRQDWSDLANAGELLTAGLSPDFGGAQTAGAVFGEARLTLGDRLEAQVGARYEREAGTGSLSPKAAAALHLSDRLTLRASWAEGFRSPSVFVREGAQASQPSVFDGGAFVFVNTVTRGDPDLKPERSETWTLGAVWRPFEGAVVSLDGWRFDYRDLVVKAPAQPLIDQARADDAAGLSGTEAQRRVQRDATGALSLVELDFINAASIETSGLDVAVRLDRSTRWGRLWASTQWAWVHSYEVRLTVDAPPVSGVGSTNLSNIARSLPRLRGEAEIGWAGDGWSLAALAHHVSGYRNDRAGIPDPHIRSQLTFDLVGETALGPDLSVSLGVRNLADRDPPLAQFALGYDPMVADPRGRVAFVSVSRRF</sequence>
<reference evidence="14" key="1">
    <citation type="submission" date="2016-10" db="EMBL/GenBank/DDBJ databases">
        <authorList>
            <person name="Varghese N."/>
            <person name="Submissions S."/>
        </authorList>
    </citation>
    <scope>NUCLEOTIDE SEQUENCE [LARGE SCALE GENOMIC DNA]</scope>
    <source>
        <strain evidence="14">CGMCC 1.10683</strain>
    </source>
</reference>
<dbReference type="Gene3D" id="2.40.170.20">
    <property type="entry name" value="TonB-dependent receptor, beta-barrel domain"/>
    <property type="match status" value="1"/>
</dbReference>
<dbReference type="InterPro" id="IPR012910">
    <property type="entry name" value="Plug_dom"/>
</dbReference>
<dbReference type="InterPro" id="IPR036942">
    <property type="entry name" value="Beta-barrel_TonB_sf"/>
</dbReference>
<feature type="domain" description="TonB-dependent receptor plug" evidence="12">
    <location>
        <begin position="52"/>
        <end position="169"/>
    </location>
</feature>
<comment type="subcellular location">
    <subcellularLocation>
        <location evidence="1 8">Cell outer membrane</location>
        <topology evidence="1 8">Multi-pass membrane protein</topology>
    </subcellularLocation>
</comment>
<proteinExistence type="inferred from homology"/>
<dbReference type="RefSeq" id="WP_245777288.1">
    <property type="nucleotide sequence ID" value="NZ_FOZV01000009.1"/>
</dbReference>
<comment type="similarity">
    <text evidence="8 9">Belongs to the TonB-dependent receptor family.</text>
</comment>
<evidence type="ECO:0000313" key="13">
    <source>
        <dbReference type="EMBL" id="SFS86985.1"/>
    </source>
</evidence>